<accession>A0A3N4PBK5</accession>
<evidence type="ECO:0000313" key="6">
    <source>
        <dbReference type="EMBL" id="RPE05475.1"/>
    </source>
</evidence>
<evidence type="ECO:0000256" key="1">
    <source>
        <dbReference type="ARBA" id="ARBA00004141"/>
    </source>
</evidence>
<feature type="transmembrane region" description="Helical" evidence="5">
    <location>
        <begin position="47"/>
        <end position="65"/>
    </location>
</feature>
<evidence type="ECO:0000256" key="5">
    <source>
        <dbReference type="SAM" id="Phobius"/>
    </source>
</evidence>
<evidence type="ECO:0000256" key="3">
    <source>
        <dbReference type="ARBA" id="ARBA00022989"/>
    </source>
</evidence>
<feature type="transmembrane region" description="Helical" evidence="5">
    <location>
        <begin position="97"/>
        <end position="115"/>
    </location>
</feature>
<keyword evidence="4 5" id="KW-0472">Membrane</keyword>
<dbReference type="Pfam" id="PF13564">
    <property type="entry name" value="DoxX_2"/>
    <property type="match status" value="1"/>
</dbReference>
<reference evidence="6 7" key="1">
    <citation type="submission" date="2018-11" db="EMBL/GenBank/DDBJ databases">
        <title>Chitinophaga lutea sp.nov., isolate from arsenic contaminated soil.</title>
        <authorList>
            <person name="Zong Y."/>
        </authorList>
    </citation>
    <scope>NUCLEOTIDE SEQUENCE [LARGE SCALE GENOMIC DNA]</scope>
    <source>
        <strain evidence="6 7">ZY74</strain>
    </source>
</reference>
<organism evidence="6 7">
    <name type="scientific">Chitinophaga lutea</name>
    <dbReference type="NCBI Taxonomy" id="2488634"/>
    <lineage>
        <taxon>Bacteria</taxon>
        <taxon>Pseudomonadati</taxon>
        <taxon>Bacteroidota</taxon>
        <taxon>Chitinophagia</taxon>
        <taxon>Chitinophagales</taxon>
        <taxon>Chitinophagaceae</taxon>
        <taxon>Chitinophaga</taxon>
    </lineage>
</organism>
<dbReference type="OrthoDB" id="7960583at2"/>
<evidence type="ECO:0000256" key="2">
    <source>
        <dbReference type="ARBA" id="ARBA00022692"/>
    </source>
</evidence>
<evidence type="ECO:0000256" key="4">
    <source>
        <dbReference type="ARBA" id="ARBA00023136"/>
    </source>
</evidence>
<gene>
    <name evidence="6" type="ORF">EGT74_24125</name>
</gene>
<dbReference type="GO" id="GO:0016020">
    <property type="term" value="C:membrane"/>
    <property type="evidence" value="ECO:0007669"/>
    <property type="project" value="UniProtKB-SubCell"/>
</dbReference>
<dbReference type="AlphaFoldDB" id="A0A3N4PBK5"/>
<keyword evidence="2 5" id="KW-0812">Transmembrane</keyword>
<sequence>MNKTRIIYWASTAIVSLMMLFTGFSYLTNEEMKQAFVQIGFPSFFRIELAVAKLVGGVLLLVPAVKGFAKQFVYVGFMIVLASAFLTHLAIGDTVSHSIMPLLFLGILIVSYVYYGKLAKPVTV</sequence>
<dbReference type="EMBL" id="RPDH01000003">
    <property type="protein sequence ID" value="RPE05475.1"/>
    <property type="molecule type" value="Genomic_DNA"/>
</dbReference>
<name>A0A3N4PBK5_9BACT</name>
<comment type="subcellular location">
    <subcellularLocation>
        <location evidence="1">Membrane</location>
        <topology evidence="1">Multi-pass membrane protein</topology>
    </subcellularLocation>
</comment>
<keyword evidence="3 5" id="KW-1133">Transmembrane helix</keyword>
<evidence type="ECO:0000313" key="7">
    <source>
        <dbReference type="Proteomes" id="UP000278351"/>
    </source>
</evidence>
<dbReference type="InterPro" id="IPR032808">
    <property type="entry name" value="DoxX"/>
</dbReference>
<protein>
    <submittedName>
        <fullName evidence="6">DoxX family protein</fullName>
    </submittedName>
</protein>
<proteinExistence type="predicted"/>
<feature type="transmembrane region" description="Helical" evidence="5">
    <location>
        <begin position="7"/>
        <end position="27"/>
    </location>
</feature>
<keyword evidence="7" id="KW-1185">Reference proteome</keyword>
<dbReference type="Proteomes" id="UP000278351">
    <property type="component" value="Unassembled WGS sequence"/>
</dbReference>
<feature type="transmembrane region" description="Helical" evidence="5">
    <location>
        <begin position="72"/>
        <end position="91"/>
    </location>
</feature>
<comment type="caution">
    <text evidence="6">The sequence shown here is derived from an EMBL/GenBank/DDBJ whole genome shotgun (WGS) entry which is preliminary data.</text>
</comment>
<dbReference type="RefSeq" id="WP_123849120.1">
    <property type="nucleotide sequence ID" value="NZ_RPDH01000003.1"/>
</dbReference>